<keyword evidence="2" id="KW-1185">Reference proteome</keyword>
<evidence type="ECO:0000313" key="1">
    <source>
        <dbReference type="EMBL" id="GFH06746.1"/>
    </source>
</evidence>
<name>A0A699YIC6_HAELA</name>
<comment type="caution">
    <text evidence="1">The sequence shown here is derived from an EMBL/GenBank/DDBJ whole genome shotgun (WGS) entry which is preliminary data.</text>
</comment>
<reference evidence="1 2" key="1">
    <citation type="submission" date="2020-02" db="EMBL/GenBank/DDBJ databases">
        <title>Draft genome sequence of Haematococcus lacustris strain NIES-144.</title>
        <authorList>
            <person name="Morimoto D."/>
            <person name="Nakagawa S."/>
            <person name="Yoshida T."/>
            <person name="Sawayama S."/>
        </authorList>
    </citation>
    <scope>NUCLEOTIDE SEQUENCE [LARGE SCALE GENOMIC DNA]</scope>
    <source>
        <strain evidence="1 2">NIES-144</strain>
    </source>
</reference>
<proteinExistence type="predicted"/>
<organism evidence="1 2">
    <name type="scientific">Haematococcus lacustris</name>
    <name type="common">Green alga</name>
    <name type="synonym">Haematococcus pluvialis</name>
    <dbReference type="NCBI Taxonomy" id="44745"/>
    <lineage>
        <taxon>Eukaryota</taxon>
        <taxon>Viridiplantae</taxon>
        <taxon>Chlorophyta</taxon>
        <taxon>core chlorophytes</taxon>
        <taxon>Chlorophyceae</taxon>
        <taxon>CS clade</taxon>
        <taxon>Chlamydomonadales</taxon>
        <taxon>Haematococcaceae</taxon>
        <taxon>Haematococcus</taxon>
    </lineage>
</organism>
<protein>
    <submittedName>
        <fullName evidence="1">Uncharacterized protein</fullName>
    </submittedName>
</protein>
<sequence>MQLVWQSHEDSLKEAHLPVAALQLERLCRSASLPRNALPVVALAQRIETLAGQRAVSLAGFQVAQVVRGLTGAGHTLQLHSLLALAAVLTAKDCAALHLMSQQQWKDAVWGFAMQGLDNQLFWSKLAAAAVPHISSWTPFRVASVMKNLVMAGVHDEELAEAAWPLLANNVGAVTGVQGRHG</sequence>
<gene>
    <name evidence="1" type="ORF">HaLaN_01429</name>
</gene>
<dbReference type="EMBL" id="BLLF01000054">
    <property type="protein sequence ID" value="GFH06746.1"/>
    <property type="molecule type" value="Genomic_DNA"/>
</dbReference>
<dbReference type="AlphaFoldDB" id="A0A699YIC6"/>
<dbReference type="Proteomes" id="UP000485058">
    <property type="component" value="Unassembled WGS sequence"/>
</dbReference>
<accession>A0A699YIC6</accession>
<evidence type="ECO:0000313" key="2">
    <source>
        <dbReference type="Proteomes" id="UP000485058"/>
    </source>
</evidence>